<dbReference type="Proteomes" id="UP001501588">
    <property type="component" value="Unassembled WGS sequence"/>
</dbReference>
<dbReference type="InterPro" id="IPR008972">
    <property type="entry name" value="Cupredoxin"/>
</dbReference>
<comment type="caution">
    <text evidence="4">The sequence shown here is derived from an EMBL/GenBank/DDBJ whole genome shotgun (WGS) entry which is preliminary data.</text>
</comment>
<evidence type="ECO:0000256" key="3">
    <source>
        <dbReference type="SAM" id="SignalP"/>
    </source>
</evidence>
<feature type="region of interest" description="Disordered" evidence="2">
    <location>
        <begin position="694"/>
        <end position="722"/>
    </location>
</feature>
<evidence type="ECO:0000256" key="1">
    <source>
        <dbReference type="ARBA" id="ARBA00022723"/>
    </source>
</evidence>
<keyword evidence="1" id="KW-0479">Metal-binding</keyword>
<evidence type="ECO:0000313" key="4">
    <source>
        <dbReference type="EMBL" id="GAA0601029.1"/>
    </source>
</evidence>
<keyword evidence="3" id="KW-0732">Signal</keyword>
<accession>A0ABP3R3D2</accession>
<dbReference type="RefSeq" id="WP_343897536.1">
    <property type="nucleotide sequence ID" value="NZ_BAAAFZ010000076.1"/>
</dbReference>
<feature type="signal peptide" evidence="3">
    <location>
        <begin position="1"/>
        <end position="32"/>
    </location>
</feature>
<dbReference type="PROSITE" id="PS00080">
    <property type="entry name" value="MULTICOPPER_OXIDASE2"/>
    <property type="match status" value="1"/>
</dbReference>
<reference evidence="5" key="1">
    <citation type="journal article" date="2019" name="Int. J. Syst. Evol. Microbiol.">
        <title>The Global Catalogue of Microorganisms (GCM) 10K type strain sequencing project: providing services to taxonomists for standard genome sequencing and annotation.</title>
        <authorList>
            <consortium name="The Broad Institute Genomics Platform"/>
            <consortium name="The Broad Institute Genome Sequencing Center for Infectious Disease"/>
            <person name="Wu L."/>
            <person name="Ma J."/>
        </authorList>
    </citation>
    <scope>NUCLEOTIDE SEQUENCE [LARGE SCALE GENOMIC DNA]</scope>
    <source>
        <strain evidence="5">JCM 9933</strain>
    </source>
</reference>
<evidence type="ECO:0000256" key="2">
    <source>
        <dbReference type="SAM" id="MobiDB-lite"/>
    </source>
</evidence>
<dbReference type="SUPFAM" id="SSF49503">
    <property type="entry name" value="Cupredoxins"/>
    <property type="match status" value="4"/>
</dbReference>
<dbReference type="EMBL" id="BAAAFZ010000076">
    <property type="protein sequence ID" value="GAA0601029.1"/>
    <property type="molecule type" value="Genomic_DNA"/>
</dbReference>
<feature type="chain" id="PRO_5045869378" evidence="3">
    <location>
        <begin position="33"/>
        <end position="1726"/>
    </location>
</feature>
<dbReference type="Gene3D" id="2.60.40.420">
    <property type="entry name" value="Cupredoxins - blue copper proteins"/>
    <property type="match status" value="4"/>
</dbReference>
<gene>
    <name evidence="4" type="ORF">GCM10009416_43640</name>
</gene>
<protein>
    <submittedName>
        <fullName evidence="4">Multicopper oxidase</fullName>
    </submittedName>
</protein>
<name>A0ABP3R3D2_9PROT</name>
<organism evidence="4 5">
    <name type="scientific">Craurococcus roseus</name>
    <dbReference type="NCBI Taxonomy" id="77585"/>
    <lineage>
        <taxon>Bacteria</taxon>
        <taxon>Pseudomonadati</taxon>
        <taxon>Pseudomonadota</taxon>
        <taxon>Alphaproteobacteria</taxon>
        <taxon>Acetobacterales</taxon>
        <taxon>Acetobacteraceae</taxon>
        <taxon>Craurococcus</taxon>
    </lineage>
</organism>
<evidence type="ECO:0000313" key="5">
    <source>
        <dbReference type="Proteomes" id="UP001501588"/>
    </source>
</evidence>
<proteinExistence type="predicted"/>
<keyword evidence="5" id="KW-1185">Reference proteome</keyword>
<feature type="region of interest" description="Disordered" evidence="2">
    <location>
        <begin position="1061"/>
        <end position="1086"/>
    </location>
</feature>
<dbReference type="InterPro" id="IPR002355">
    <property type="entry name" value="Cu_oxidase_Cu_BS"/>
</dbReference>
<sequence>MDGMREGATIAPRRYALALGLSLAAGLGSASAQTTAPAAACARELTADVVALDQAVQFNRYGSHYPAFMVYALRQDVIPKPGSGALTPGNVKLRDDHRPRPLVLRMNVGDCLTIQFQNLLNPTPVEVNEATGISIDQPATRSAGIHVSGLNYTRGMQDDGAHVGRNASSLVAPGGSATYRLHASTEGTFLFYNQAVATGGEANTGSLAFGMFGAVTVQPAGAEWYRSQVSRADLDLATARTAGGAPVLLPTGHPRIDYDAVYPAGHPQAGRPVLAMLQGTKIVHGDLNAIITGPNRGPHTAAMARNPVLEPNRDREQGPGAGTRTRQEPYREFSVFFHDEVKAIQGFPQFDDPVLGHTLHGVGDAFGINYGITGAGNQVLANRLGVGPAAHCAECKYEEFFLTSWAGNDPALVVDVPAASALRPDGTVDPDAPKATKALYPADPANVFPSYLGDRLRMRNLHAGAEQHIFHLHAHQWLANPDSATSSYLDSQFVAPGTGRTYEIAFNGSGNRNQTVGDSIFHCHLYPHFAQGMWGLWRVHDTFERGTELDAQGRPEPFSRALPDGEIGSGTPIYALVPVPGLALAPLPAPVRIERGQVVLAATGTEAADNPGYPFFVPGIAGHRPPRPPLDTLHDGGLPRHVATGGEAVAQLDRLDLDKVTERLEVRWLAEAGEPVERAAMAFHALRTRPSVTHDGTPRAFVTNGRAPVRGAPYADPCRPDADDPDYGGTLRTYKGAAIQTRIVMNKAGWHFPQARISALWEDVAPLLAGTKAPEPLVVRVHSGDCVEYHHSNLVPYVYELDDYQVRTPTDIIGQHIHLVKFDVLAADGGANGWNYEDGTLSPGEVRERVAAIRRNYGCGEGATGPNCPLAVPHPFFGAGPGNEWLGAMTTVQRWYADPVTDENGVDRGLGSVFTHDHFGPSTHQQNGLYSSVVIEPRGSVWLSAESDTPLGYTRADGGPTSWAARIITQRPEDSFREFNLQVADFVQAYAKGGGVDALGRPAPDPARVVNGPARERIGLPYLIGRAPRCPGGAPLPCPGAISVADPGTFTVNYRNEPVAHRLYDPNTPRPDGTGNGVQAPGRAGDPAYAFRSDVVRAMADYNRQPNSYPPLTAGVQPGDPWTPLLRAYKRDRIMVHLLAGAHEEGHVAHIHGMRWLSNADDPNSGWRAGQQLGISEHFEIANTIIPPEGDLAATVDHLYAASGGLEGYWNGAWGLMRNHEFRQANLAPLPNNVPPAQRTVSTGAGTVTAGVTSVVTNLADFNGVCPRTAPVRRYAISAVAASVAVGANGIIWNDRQGNYGGQRGPLVDPTGAFFVRDADLSAGKLIAGRPVEPLVLRAAAGECVEVTLTNRLPAGWAASVADTANHNFVALPFLVDRFNMNQVRPSSEVGLHAQLVTADLSRSDGANVGLNASVRNGVRTTSQTAASGQQVTYRWYAGLLREVPSGTAGQVRLEAVPVEFGAVNLMPADRIRHPGKGLVGALVVLPEGSQWVEDSTTRTQATVVLPGGRTFRDFVLVNHDDVGLRAGGRPVCPAGAGEGDAHAGEPVSIATKGCKGLDDSQDAGLYGFNFRSEPMWFRLGHPPGEDFALTRDLDYARALSNGLMGGDPRTPIFTARAGQEVRFRLVQPGGHTRTGAFTLHGHAFAERPYTAGAVASQRIEGLRSQAGYRKGQWLATREGIGPGNHFDVVVEQAGGSFRISGDYLFRNMFPMAFDGGQWGILRVTP</sequence>